<sequence length="133" mass="14733">MFSFDCNGNFLVRVFPPGSINPEQAGETVDRLSPLYINLDLKPKAGSHAAADFPVKFYSKIPFSFTLADTFPCDAVLQSFGRQRRSKNHEPRPACSLPALEQLRRAWNAMSANGSVLPLQKKMKRKADFDAGG</sequence>
<protein>
    <submittedName>
        <fullName evidence="1">Uncharacterized protein</fullName>
    </submittedName>
</protein>
<accession>A0A445MFK9</accession>
<evidence type="ECO:0000313" key="1">
    <source>
        <dbReference type="EMBL" id="RZR73034.1"/>
    </source>
</evidence>
<dbReference type="AlphaFoldDB" id="A0A445MFK9"/>
<dbReference type="Proteomes" id="UP000290560">
    <property type="component" value="Unassembled WGS sequence"/>
</dbReference>
<organism evidence="1">
    <name type="scientific">Ensete ventricosum</name>
    <name type="common">Abyssinian banana</name>
    <name type="synonym">Musa ensete</name>
    <dbReference type="NCBI Taxonomy" id="4639"/>
    <lineage>
        <taxon>Eukaryota</taxon>
        <taxon>Viridiplantae</taxon>
        <taxon>Streptophyta</taxon>
        <taxon>Embryophyta</taxon>
        <taxon>Tracheophyta</taxon>
        <taxon>Spermatophyta</taxon>
        <taxon>Magnoliopsida</taxon>
        <taxon>Liliopsida</taxon>
        <taxon>Zingiberales</taxon>
        <taxon>Musaceae</taxon>
        <taxon>Ensete</taxon>
    </lineage>
</organism>
<proteinExistence type="predicted"/>
<gene>
    <name evidence="1" type="ORF">BHM03_00019277</name>
</gene>
<dbReference type="EMBL" id="KV875809">
    <property type="protein sequence ID" value="RZR73034.1"/>
    <property type="molecule type" value="Genomic_DNA"/>
</dbReference>
<reference evidence="1" key="1">
    <citation type="journal article" date="2018" name="Data Brief">
        <title>Genome sequence data from 17 accessions of Ensete ventricosum, a staple food crop for millions in Ethiopia.</title>
        <authorList>
            <person name="Yemataw Z."/>
            <person name="Muzemil S."/>
            <person name="Ambachew D."/>
            <person name="Tripathi L."/>
            <person name="Tesfaye K."/>
            <person name="Chala A."/>
            <person name="Farbos A."/>
            <person name="O'Neill P."/>
            <person name="Moore K."/>
            <person name="Grant M."/>
            <person name="Studholme D.J."/>
        </authorList>
    </citation>
    <scope>NUCLEOTIDE SEQUENCE [LARGE SCALE GENOMIC DNA]</scope>
    <source>
        <tissue evidence="1">Leaf</tissue>
    </source>
</reference>
<name>A0A445MFK9_ENSVE</name>